<evidence type="ECO:0000313" key="1">
    <source>
        <dbReference type="EMBL" id="PXV91162.1"/>
    </source>
</evidence>
<evidence type="ECO:0000313" key="2">
    <source>
        <dbReference type="Proteomes" id="UP000247523"/>
    </source>
</evidence>
<protein>
    <submittedName>
        <fullName evidence="1">Uncharacterized protein</fullName>
    </submittedName>
</protein>
<dbReference type="Proteomes" id="UP000247523">
    <property type="component" value="Unassembled WGS sequence"/>
</dbReference>
<sequence>MIIQVSCSTSRYNYFEMTGSRVESTCELYIKLDYLKDNMSETIFMKEISQLQELVMKYIQNDGYPLSVSSQYNCQQKTIRLKANIRV</sequence>
<dbReference type="EMBL" id="QICS01000004">
    <property type="protein sequence ID" value="PXV91162.1"/>
    <property type="molecule type" value="Genomic_DNA"/>
</dbReference>
<comment type="caution">
    <text evidence="1">The sequence shown here is derived from an EMBL/GenBank/DDBJ whole genome shotgun (WGS) entry which is preliminary data.</text>
</comment>
<gene>
    <name evidence="1" type="ORF">C8E03_104170</name>
</gene>
<organism evidence="1 2">
    <name type="scientific">Lachnotalea glycerini</name>
    <dbReference type="NCBI Taxonomy" id="1763509"/>
    <lineage>
        <taxon>Bacteria</taxon>
        <taxon>Bacillati</taxon>
        <taxon>Bacillota</taxon>
        <taxon>Clostridia</taxon>
        <taxon>Lachnospirales</taxon>
        <taxon>Lachnospiraceae</taxon>
        <taxon>Lachnotalea</taxon>
    </lineage>
</organism>
<reference evidence="1 2" key="1">
    <citation type="submission" date="2018-05" db="EMBL/GenBank/DDBJ databases">
        <title>Genomic Encyclopedia of Type Strains, Phase IV (KMG-IV): sequencing the most valuable type-strain genomes for metagenomic binning, comparative biology and taxonomic classification.</title>
        <authorList>
            <person name="Goeker M."/>
        </authorList>
    </citation>
    <scope>NUCLEOTIDE SEQUENCE [LARGE SCALE GENOMIC DNA]</scope>
    <source>
        <strain evidence="1 2">DSM 28816</strain>
    </source>
</reference>
<accession>A0A318ET48</accession>
<proteinExistence type="predicted"/>
<dbReference type="AlphaFoldDB" id="A0A318ET48"/>
<name>A0A318ET48_9FIRM</name>